<evidence type="ECO:0000313" key="1">
    <source>
        <dbReference type="EMBL" id="KAJ2979499.1"/>
    </source>
</evidence>
<evidence type="ECO:0000313" key="2">
    <source>
        <dbReference type="Proteomes" id="UP001143910"/>
    </source>
</evidence>
<gene>
    <name evidence="1" type="ORF">NQ176_g3221</name>
</gene>
<proteinExistence type="predicted"/>
<accession>A0ACC1NK89</accession>
<comment type="caution">
    <text evidence="1">The sequence shown here is derived from an EMBL/GenBank/DDBJ whole genome shotgun (WGS) entry which is preliminary data.</text>
</comment>
<keyword evidence="2" id="KW-1185">Reference proteome</keyword>
<name>A0ACC1NK89_9HYPO</name>
<dbReference type="Proteomes" id="UP001143910">
    <property type="component" value="Unassembled WGS sequence"/>
</dbReference>
<organism evidence="1 2">
    <name type="scientific">Zarea fungicola</name>
    <dbReference type="NCBI Taxonomy" id="93591"/>
    <lineage>
        <taxon>Eukaryota</taxon>
        <taxon>Fungi</taxon>
        <taxon>Dikarya</taxon>
        <taxon>Ascomycota</taxon>
        <taxon>Pezizomycotina</taxon>
        <taxon>Sordariomycetes</taxon>
        <taxon>Hypocreomycetidae</taxon>
        <taxon>Hypocreales</taxon>
        <taxon>Cordycipitaceae</taxon>
        <taxon>Zarea</taxon>
    </lineage>
</organism>
<dbReference type="EMBL" id="JANJQO010000278">
    <property type="protein sequence ID" value="KAJ2979499.1"/>
    <property type="molecule type" value="Genomic_DNA"/>
</dbReference>
<reference evidence="1" key="1">
    <citation type="submission" date="2022-08" db="EMBL/GenBank/DDBJ databases">
        <title>Genome Sequence of Lecanicillium fungicola.</title>
        <authorList>
            <person name="Buettner E."/>
        </authorList>
    </citation>
    <scope>NUCLEOTIDE SEQUENCE</scope>
    <source>
        <strain evidence="1">Babe33</strain>
    </source>
</reference>
<sequence>MLFNLLALAAASASFVIVPGVSEHDENIFKTLPVSDSTVAVAHGIPKSAFSQSLSVPCSECKGRNTYLRLDFTVEDETKLLLNGFELYPDADPWSGDLHASTVKGNGGHSRHGRHRKHKGHRQHKGDKESTPKTLGYSLAVYPKALAKDDNMELIEVDLKIIEVGTRFVDGVPAVKIELIKAPGGSLLMSAVDYDRSAGAPCTSVWCRAKHFADKLWMHTQKFKECGKQTGHNSHNSHSRPTSTVVSDYDVANVEYIPVVSEPRVPSREEWRQLVRIIAGYIIMPIVMGVTSGVAVAFLALCIQSVARRVKGAIGTRHDNEQHSGRTKSGRSETAFAQEKAHCMA</sequence>
<protein>
    <submittedName>
        <fullName evidence="1">Uncharacterized protein</fullName>
    </submittedName>
</protein>